<evidence type="ECO:0000313" key="1">
    <source>
        <dbReference type="EMBL" id="EMS69533.1"/>
    </source>
</evidence>
<dbReference type="GO" id="GO:0008811">
    <property type="term" value="F:chloramphenicol O-acetyltransferase activity"/>
    <property type="evidence" value="ECO:0007669"/>
    <property type="project" value="InterPro"/>
</dbReference>
<name>S0FM22_RUMCE</name>
<gene>
    <name evidence="1" type="ORF">CTER_4584</name>
</gene>
<dbReference type="EMBL" id="AORV01000065">
    <property type="protein sequence ID" value="EMS69533.1"/>
    <property type="molecule type" value="Genomic_DNA"/>
</dbReference>
<dbReference type="Pfam" id="PF00302">
    <property type="entry name" value="CAT"/>
    <property type="match status" value="1"/>
</dbReference>
<comment type="caution">
    <text evidence="1">The sequence shown here is derived from an EMBL/GenBank/DDBJ whole genome shotgun (WGS) entry which is preliminary data.</text>
</comment>
<organism evidence="1 2">
    <name type="scientific">Ruminiclostridium cellobioparum subsp. termitidis CT1112</name>
    <dbReference type="NCBI Taxonomy" id="1195236"/>
    <lineage>
        <taxon>Bacteria</taxon>
        <taxon>Bacillati</taxon>
        <taxon>Bacillota</taxon>
        <taxon>Clostridia</taxon>
        <taxon>Eubacteriales</taxon>
        <taxon>Oscillospiraceae</taxon>
        <taxon>Ruminiclostridium</taxon>
    </lineage>
</organism>
<dbReference type="SUPFAM" id="SSF52777">
    <property type="entry name" value="CoA-dependent acyltransferases"/>
    <property type="match status" value="1"/>
</dbReference>
<dbReference type="AlphaFoldDB" id="S0FM22"/>
<evidence type="ECO:0000313" key="2">
    <source>
        <dbReference type="Proteomes" id="UP000014155"/>
    </source>
</evidence>
<dbReference type="Proteomes" id="UP000014155">
    <property type="component" value="Unassembled WGS sequence"/>
</dbReference>
<keyword evidence="1" id="KW-0808">Transferase</keyword>
<proteinExistence type="predicted"/>
<keyword evidence="2" id="KW-1185">Reference proteome</keyword>
<sequence>MDFHLLDMENWERREYYTHYINEVVCTYSITVDMDITGLEGQKLYPAML</sequence>
<dbReference type="Gene3D" id="3.30.559.10">
    <property type="entry name" value="Chloramphenicol acetyltransferase-like domain"/>
    <property type="match status" value="1"/>
</dbReference>
<accession>S0FM22</accession>
<dbReference type="eggNOG" id="COG4845">
    <property type="taxonomic scope" value="Bacteria"/>
</dbReference>
<reference evidence="1 2" key="1">
    <citation type="journal article" date="2013" name="Genome Announc.">
        <title>Draft Genome Sequence of the Cellulolytic, Mesophilic, Anaerobic Bacterium Clostridium termitidis Strain CT1112 (DSM 5398).</title>
        <authorList>
            <person name="Lal S."/>
            <person name="Ramachandran U."/>
            <person name="Zhang X."/>
            <person name="Munir R."/>
            <person name="Sparling R."/>
            <person name="Levin D.B."/>
        </authorList>
    </citation>
    <scope>NUCLEOTIDE SEQUENCE [LARGE SCALE GENOMIC DNA]</scope>
    <source>
        <strain evidence="1 2">CT1112</strain>
    </source>
</reference>
<dbReference type="InterPro" id="IPR023213">
    <property type="entry name" value="CAT-like_dom_sf"/>
</dbReference>
<protein>
    <submittedName>
        <fullName evidence="1">Chloramphenicol acetyltransferase</fullName>
    </submittedName>
</protein>
<dbReference type="STRING" id="1195236.CTER_4584"/>
<dbReference type="InterPro" id="IPR001707">
    <property type="entry name" value="Cmp_AcTrfase"/>
</dbReference>